<evidence type="ECO:0000313" key="3">
    <source>
        <dbReference type="EMBL" id="MBB6135778.1"/>
    </source>
</evidence>
<dbReference type="AlphaFoldDB" id="A0A7X0CG44"/>
<dbReference type="EMBL" id="JACHBX010000004">
    <property type="protein sequence ID" value="MBB6135778.1"/>
    <property type="molecule type" value="Genomic_DNA"/>
</dbReference>
<evidence type="ECO:0000256" key="1">
    <source>
        <dbReference type="SAM" id="SignalP"/>
    </source>
</evidence>
<evidence type="ECO:0000313" key="4">
    <source>
        <dbReference type="Proteomes" id="UP000540787"/>
    </source>
</evidence>
<feature type="chain" id="PRO_5031048036" description="Ice-binding protein C-terminal domain-containing protein" evidence="1">
    <location>
        <begin position="20"/>
        <end position="228"/>
    </location>
</feature>
<keyword evidence="1" id="KW-0732">Signal</keyword>
<feature type="signal peptide" evidence="1">
    <location>
        <begin position="1"/>
        <end position="19"/>
    </location>
</feature>
<gene>
    <name evidence="3" type="ORF">HD842_003945</name>
</gene>
<reference evidence="3 4" key="1">
    <citation type="submission" date="2020-08" db="EMBL/GenBank/DDBJ databases">
        <title>The Agave Microbiome: Exploring the role of microbial communities in plant adaptations to desert environments.</title>
        <authorList>
            <person name="Partida-Martinez L.P."/>
        </authorList>
    </citation>
    <scope>NUCLEOTIDE SEQUENCE [LARGE SCALE GENOMIC DNA]</scope>
    <source>
        <strain evidence="3 4">AT3.2</strain>
    </source>
</reference>
<dbReference type="Pfam" id="PF07589">
    <property type="entry name" value="PEP-CTERM"/>
    <property type="match status" value="1"/>
</dbReference>
<protein>
    <recommendedName>
        <fullName evidence="2">Ice-binding protein C-terminal domain-containing protein</fullName>
    </recommendedName>
</protein>
<dbReference type="NCBIfam" id="TIGR02595">
    <property type="entry name" value="PEP_CTERM"/>
    <property type="match status" value="1"/>
</dbReference>
<sequence length="228" mass="23711">MIRNIALLALSLTAGAASAATIPATLTFKSDSNTAYTNVLPAAQSGSVLIDFNFTYTGATVDNNDFLALWFGNSNNMAQAYKGPNVGFKANCGTGGSCTNDLFARLGGESGPFMNNSNLVAGTTYNIFANLYKAAGSTTYNRFDMWLNATAAEKASLTGADLKATGNSNLTSFNTIGVRTLGLDKGLSVNVNNLRVSGFAAEVPEPSSVALMGLALAGLAFTRRNKRG</sequence>
<organism evidence="3 4">
    <name type="scientific">Massilia aurea</name>
    <dbReference type="NCBI Taxonomy" id="373040"/>
    <lineage>
        <taxon>Bacteria</taxon>
        <taxon>Pseudomonadati</taxon>
        <taxon>Pseudomonadota</taxon>
        <taxon>Betaproteobacteria</taxon>
        <taxon>Burkholderiales</taxon>
        <taxon>Oxalobacteraceae</taxon>
        <taxon>Telluria group</taxon>
        <taxon>Massilia</taxon>
    </lineage>
</organism>
<feature type="domain" description="Ice-binding protein C-terminal" evidence="2">
    <location>
        <begin position="203"/>
        <end position="224"/>
    </location>
</feature>
<dbReference type="Proteomes" id="UP000540787">
    <property type="component" value="Unassembled WGS sequence"/>
</dbReference>
<evidence type="ECO:0000259" key="2">
    <source>
        <dbReference type="Pfam" id="PF07589"/>
    </source>
</evidence>
<accession>A0A7X0CG44</accession>
<proteinExistence type="predicted"/>
<name>A0A7X0CG44_9BURK</name>
<dbReference type="InterPro" id="IPR013424">
    <property type="entry name" value="Ice-binding_C"/>
</dbReference>
<keyword evidence="4" id="KW-1185">Reference proteome</keyword>
<comment type="caution">
    <text evidence="3">The sequence shown here is derived from an EMBL/GenBank/DDBJ whole genome shotgun (WGS) entry which is preliminary data.</text>
</comment>
<dbReference type="RefSeq" id="WP_183556420.1">
    <property type="nucleotide sequence ID" value="NZ_JACHBX010000004.1"/>
</dbReference>